<keyword evidence="2" id="KW-1185">Reference proteome</keyword>
<protein>
    <submittedName>
        <fullName evidence="1">Uncharacterized protein</fullName>
    </submittedName>
</protein>
<evidence type="ECO:0000313" key="2">
    <source>
        <dbReference type="Proteomes" id="UP001055811"/>
    </source>
</evidence>
<reference evidence="1 2" key="2">
    <citation type="journal article" date="2022" name="Mol. Ecol. Resour.">
        <title>The genomes of chicory, endive, great burdock and yacon provide insights into Asteraceae paleo-polyploidization history and plant inulin production.</title>
        <authorList>
            <person name="Fan W."/>
            <person name="Wang S."/>
            <person name="Wang H."/>
            <person name="Wang A."/>
            <person name="Jiang F."/>
            <person name="Liu H."/>
            <person name="Zhao H."/>
            <person name="Xu D."/>
            <person name="Zhang Y."/>
        </authorList>
    </citation>
    <scope>NUCLEOTIDE SEQUENCE [LARGE SCALE GENOMIC DNA]</scope>
    <source>
        <strain evidence="2">cv. Punajuju</strain>
        <tissue evidence="1">Leaves</tissue>
    </source>
</reference>
<organism evidence="1 2">
    <name type="scientific">Cichorium intybus</name>
    <name type="common">Chicory</name>
    <dbReference type="NCBI Taxonomy" id="13427"/>
    <lineage>
        <taxon>Eukaryota</taxon>
        <taxon>Viridiplantae</taxon>
        <taxon>Streptophyta</taxon>
        <taxon>Embryophyta</taxon>
        <taxon>Tracheophyta</taxon>
        <taxon>Spermatophyta</taxon>
        <taxon>Magnoliopsida</taxon>
        <taxon>eudicotyledons</taxon>
        <taxon>Gunneridae</taxon>
        <taxon>Pentapetalae</taxon>
        <taxon>asterids</taxon>
        <taxon>campanulids</taxon>
        <taxon>Asterales</taxon>
        <taxon>Asteraceae</taxon>
        <taxon>Cichorioideae</taxon>
        <taxon>Cichorieae</taxon>
        <taxon>Cichoriinae</taxon>
        <taxon>Cichorium</taxon>
    </lineage>
</organism>
<dbReference type="EMBL" id="CM042012">
    <property type="protein sequence ID" value="KAI3751182.1"/>
    <property type="molecule type" value="Genomic_DNA"/>
</dbReference>
<gene>
    <name evidence="1" type="ORF">L2E82_22228</name>
</gene>
<evidence type="ECO:0000313" key="1">
    <source>
        <dbReference type="EMBL" id="KAI3751182.1"/>
    </source>
</evidence>
<sequence>MADNGVLPVDKLTISDTVEEAEFSQCVLIKSILGRSDGGAGLVGKTLKVGGWVKKGREQGKGSFAFLELNDGSCPTNLQLITYSDVAHLGQFTPTGFMKRRMSKDGLFRACRRISSRCFFSCRPVFRHGLPCPLHYFNSHFLIKLIDRPSFPISVI</sequence>
<dbReference type="Proteomes" id="UP001055811">
    <property type="component" value="Linkage Group LG04"/>
</dbReference>
<proteinExistence type="predicted"/>
<name>A0ACB9DY70_CICIN</name>
<accession>A0ACB9DY70</accession>
<reference evidence="2" key="1">
    <citation type="journal article" date="2022" name="Mol. Ecol. Resour.">
        <title>The genomes of chicory, endive, great burdock and yacon provide insights into Asteraceae palaeo-polyploidization history and plant inulin production.</title>
        <authorList>
            <person name="Fan W."/>
            <person name="Wang S."/>
            <person name="Wang H."/>
            <person name="Wang A."/>
            <person name="Jiang F."/>
            <person name="Liu H."/>
            <person name="Zhao H."/>
            <person name="Xu D."/>
            <person name="Zhang Y."/>
        </authorList>
    </citation>
    <scope>NUCLEOTIDE SEQUENCE [LARGE SCALE GENOMIC DNA]</scope>
    <source>
        <strain evidence="2">cv. Punajuju</strain>
    </source>
</reference>
<comment type="caution">
    <text evidence="1">The sequence shown here is derived from an EMBL/GenBank/DDBJ whole genome shotgun (WGS) entry which is preliminary data.</text>
</comment>